<dbReference type="AlphaFoldDB" id="A0A7S3XIB1"/>
<name>A0A7S3XIB1_OXYMA</name>
<gene>
    <name evidence="1" type="ORF">OMAR00292_LOCUS6389</name>
</gene>
<evidence type="ECO:0000313" key="1">
    <source>
        <dbReference type="EMBL" id="CAE0621288.1"/>
    </source>
</evidence>
<dbReference type="Gene3D" id="3.40.50.1580">
    <property type="entry name" value="Nucleoside phosphorylase domain"/>
    <property type="match status" value="1"/>
</dbReference>
<organism evidence="1">
    <name type="scientific">Oxyrrhis marina</name>
    <name type="common">Dinoflagellate</name>
    <dbReference type="NCBI Taxonomy" id="2969"/>
    <lineage>
        <taxon>Eukaryota</taxon>
        <taxon>Sar</taxon>
        <taxon>Alveolata</taxon>
        <taxon>Dinophyceae</taxon>
        <taxon>Oxyrrhinales</taxon>
        <taxon>Oxyrrhinaceae</taxon>
        <taxon>Oxyrrhis</taxon>
    </lineage>
</organism>
<dbReference type="EMBL" id="HBIT01012114">
    <property type="protein sequence ID" value="CAE0621288.1"/>
    <property type="molecule type" value="Transcribed_RNA"/>
</dbReference>
<evidence type="ECO:0008006" key="2">
    <source>
        <dbReference type="Google" id="ProtNLM"/>
    </source>
</evidence>
<dbReference type="GO" id="GO:0003824">
    <property type="term" value="F:catalytic activity"/>
    <property type="evidence" value="ECO:0007669"/>
    <property type="project" value="InterPro"/>
</dbReference>
<accession>A0A7S3XIB1</accession>
<protein>
    <recommendedName>
        <fullName evidence="2">Nucleoside phosphorylase domain-containing protein</fullName>
    </recommendedName>
</protein>
<reference evidence="1" key="1">
    <citation type="submission" date="2021-01" db="EMBL/GenBank/DDBJ databases">
        <authorList>
            <person name="Corre E."/>
            <person name="Pelletier E."/>
            <person name="Niang G."/>
            <person name="Scheremetjew M."/>
            <person name="Finn R."/>
            <person name="Kale V."/>
            <person name="Holt S."/>
            <person name="Cochrane G."/>
            <person name="Meng A."/>
            <person name="Brown T."/>
            <person name="Cohen L."/>
        </authorList>
    </citation>
    <scope>NUCLEOTIDE SEQUENCE</scope>
    <source>
        <strain evidence="1">CCMP1795</strain>
    </source>
</reference>
<sequence>MIFVVAALEEECLGLVGRWGLKLELSVHGTPQKIYSGTRFGTSIKVVVTGVLQHNAVSMLSKLLIQGIPRAVVNFGCVGAYEGRGLRIGEAFFVAACHQYDVDFQTEIAWYTRPFLLQTADLGVRRDVVCTTGSRFSLGQPGCDCEDMELYGLASLASAHEIPLYSVKYVANYCNEDGPKDFERNVVTARAAGEGVATRLVDMLCRKGKL</sequence>
<dbReference type="InterPro" id="IPR035994">
    <property type="entry name" value="Nucleoside_phosphorylase_sf"/>
</dbReference>
<proteinExistence type="predicted"/>
<dbReference type="SUPFAM" id="SSF53167">
    <property type="entry name" value="Purine and uridine phosphorylases"/>
    <property type="match status" value="1"/>
</dbReference>
<dbReference type="GO" id="GO:0009116">
    <property type="term" value="P:nucleoside metabolic process"/>
    <property type="evidence" value="ECO:0007669"/>
    <property type="project" value="InterPro"/>
</dbReference>